<keyword evidence="2" id="KW-0812">Transmembrane</keyword>
<feature type="compositionally biased region" description="Polar residues" evidence="1">
    <location>
        <begin position="298"/>
        <end position="308"/>
    </location>
</feature>
<organism evidence="3 4">
    <name type="scientific">Apatococcus fuscideae</name>
    <dbReference type="NCBI Taxonomy" id="2026836"/>
    <lineage>
        <taxon>Eukaryota</taxon>
        <taxon>Viridiplantae</taxon>
        <taxon>Chlorophyta</taxon>
        <taxon>core chlorophytes</taxon>
        <taxon>Trebouxiophyceae</taxon>
        <taxon>Chlorellales</taxon>
        <taxon>Chlorellaceae</taxon>
        <taxon>Apatococcus</taxon>
    </lineage>
</organism>
<feature type="region of interest" description="Disordered" evidence="1">
    <location>
        <begin position="257"/>
        <end position="308"/>
    </location>
</feature>
<evidence type="ECO:0000313" key="3">
    <source>
        <dbReference type="EMBL" id="KAK9838419.1"/>
    </source>
</evidence>
<reference evidence="3 4" key="1">
    <citation type="journal article" date="2024" name="Nat. Commun.">
        <title>Phylogenomics reveals the evolutionary origins of lichenization in chlorophyte algae.</title>
        <authorList>
            <person name="Puginier C."/>
            <person name="Libourel C."/>
            <person name="Otte J."/>
            <person name="Skaloud P."/>
            <person name="Haon M."/>
            <person name="Grisel S."/>
            <person name="Petersen M."/>
            <person name="Berrin J.G."/>
            <person name="Delaux P.M."/>
            <person name="Dal Grande F."/>
            <person name="Keller J."/>
        </authorList>
    </citation>
    <scope>NUCLEOTIDE SEQUENCE [LARGE SCALE GENOMIC DNA]</scope>
    <source>
        <strain evidence="3 4">SAG 2523</strain>
    </source>
</reference>
<accession>A0AAW1RX96</accession>
<dbReference type="EMBL" id="JALJOV010001905">
    <property type="protein sequence ID" value="KAK9838419.1"/>
    <property type="molecule type" value="Genomic_DNA"/>
</dbReference>
<protein>
    <submittedName>
        <fullName evidence="3">Uncharacterized protein</fullName>
    </submittedName>
</protein>
<evidence type="ECO:0000256" key="1">
    <source>
        <dbReference type="SAM" id="MobiDB-lite"/>
    </source>
</evidence>
<comment type="caution">
    <text evidence="3">The sequence shown here is derived from an EMBL/GenBank/DDBJ whole genome shotgun (WGS) entry which is preliminary data.</text>
</comment>
<dbReference type="Proteomes" id="UP001485043">
    <property type="component" value="Unassembled WGS sequence"/>
</dbReference>
<keyword evidence="2" id="KW-1133">Transmembrane helix</keyword>
<name>A0AAW1RX96_9CHLO</name>
<feature type="region of interest" description="Disordered" evidence="1">
    <location>
        <begin position="158"/>
        <end position="233"/>
    </location>
</feature>
<keyword evidence="4" id="KW-1185">Reference proteome</keyword>
<keyword evidence="2" id="KW-0472">Membrane</keyword>
<feature type="transmembrane region" description="Helical" evidence="2">
    <location>
        <begin position="6"/>
        <end position="29"/>
    </location>
</feature>
<feature type="compositionally biased region" description="Low complexity" evidence="1">
    <location>
        <begin position="175"/>
        <end position="188"/>
    </location>
</feature>
<evidence type="ECO:0000313" key="4">
    <source>
        <dbReference type="Proteomes" id="UP001485043"/>
    </source>
</evidence>
<evidence type="ECO:0000256" key="2">
    <source>
        <dbReference type="SAM" id="Phobius"/>
    </source>
</evidence>
<proteinExistence type="predicted"/>
<gene>
    <name evidence="3" type="ORF">WJX84_008611</name>
</gene>
<feature type="compositionally biased region" description="Basic residues" evidence="1">
    <location>
        <begin position="161"/>
        <end position="174"/>
    </location>
</feature>
<feature type="compositionally biased region" description="Basic residues" evidence="1">
    <location>
        <begin position="279"/>
        <end position="288"/>
    </location>
</feature>
<sequence length="308" mass="33949">MPMGVGLVAGITAGCAVAIGLVVSSILVWHWSRPRVTQTPDLEKGCAVVVEPAPALEHAPAMKPEVPVTDIQEPQIKPSALEIPKKMSSKEMQLMLDSPYEGPLSAADRKRMMRKLPTCHDSPFVASLQPAGQELQGGSLQEREMCPDDLTAHLARELQRRRSRHGRSKQRKMSPRSSRASPRRSAPAMHHQERREKRRRSQPASDVTDIIPRTQEPQRRRGSFPDGGSDILTTGEGQAALMQTVSLLEQLQITTSLQAGRGPMPAPSHRTQPPAGTNRHGRHARAHRSAPQERTADSHSQPRTRTSR</sequence>
<dbReference type="AlphaFoldDB" id="A0AAW1RX96"/>